<protein>
    <submittedName>
        <fullName evidence="2">Uncharacterized protein</fullName>
    </submittedName>
</protein>
<sequence>MNTSRNYINNYVIKANDRDVPITHLESSKRQKLHCRQIQPDSSCFYFSLPPYRSQWNMASELSTGKNKLLYSDLFKGQRNMASTPSAETLFGSKGNSSLSGLSSPFGSELDSTETSGSEDEDFFAELARQMAELMLQEDEYNSFSNCGSDESNLKNQATVGKQGRAACGRRVRGSESPQRKQFYQTKQRWNWGNGHYYGSGMRAVFLGGSGSSNGSGGTGVFLPRGSSVSAGYNKRSGVCSTVLIPIRVLQALELHFNRSTMSKDSTHHYSLQNSNDLHGNESSHIDREVQLIKDLLTTNKNENEEMQLPQEWTY</sequence>
<evidence type="ECO:0000313" key="2">
    <source>
        <dbReference type="EMBL" id="CAA3025387.1"/>
    </source>
</evidence>
<dbReference type="PANTHER" id="PTHR33356">
    <property type="entry name" value="TIP41-LIKE PROTEIN"/>
    <property type="match status" value="1"/>
</dbReference>
<name>A0A8S0V164_OLEEU</name>
<dbReference type="OrthoDB" id="1709562at2759"/>
<dbReference type="EMBL" id="CACTIH010009132">
    <property type="protein sequence ID" value="CAA3025387.1"/>
    <property type="molecule type" value="Genomic_DNA"/>
</dbReference>
<accession>A0A8S0V164</accession>
<dbReference type="PANTHER" id="PTHR33356:SF16">
    <property type="entry name" value="G PATCH DOMAIN PROTEIN"/>
    <property type="match status" value="1"/>
</dbReference>
<evidence type="ECO:0000313" key="3">
    <source>
        <dbReference type="Proteomes" id="UP000594638"/>
    </source>
</evidence>
<organism evidence="2 3">
    <name type="scientific">Olea europaea subsp. europaea</name>
    <dbReference type="NCBI Taxonomy" id="158383"/>
    <lineage>
        <taxon>Eukaryota</taxon>
        <taxon>Viridiplantae</taxon>
        <taxon>Streptophyta</taxon>
        <taxon>Embryophyta</taxon>
        <taxon>Tracheophyta</taxon>
        <taxon>Spermatophyta</taxon>
        <taxon>Magnoliopsida</taxon>
        <taxon>eudicotyledons</taxon>
        <taxon>Gunneridae</taxon>
        <taxon>Pentapetalae</taxon>
        <taxon>asterids</taxon>
        <taxon>lamiids</taxon>
        <taxon>Lamiales</taxon>
        <taxon>Oleaceae</taxon>
        <taxon>Oleeae</taxon>
        <taxon>Olea</taxon>
    </lineage>
</organism>
<evidence type="ECO:0000256" key="1">
    <source>
        <dbReference type="SAM" id="MobiDB-lite"/>
    </source>
</evidence>
<feature type="region of interest" description="Disordered" evidence="1">
    <location>
        <begin position="158"/>
        <end position="180"/>
    </location>
</feature>
<dbReference type="AlphaFoldDB" id="A0A8S0V164"/>
<keyword evidence="3" id="KW-1185">Reference proteome</keyword>
<gene>
    <name evidence="2" type="ORF">OLEA9_A063361</name>
</gene>
<reference evidence="2 3" key="1">
    <citation type="submission" date="2019-12" db="EMBL/GenBank/DDBJ databases">
        <authorList>
            <person name="Alioto T."/>
            <person name="Alioto T."/>
            <person name="Gomez Garrido J."/>
        </authorList>
    </citation>
    <scope>NUCLEOTIDE SEQUENCE [LARGE SCALE GENOMIC DNA]</scope>
</reference>
<dbReference type="Proteomes" id="UP000594638">
    <property type="component" value="Unassembled WGS sequence"/>
</dbReference>
<dbReference type="Gramene" id="OE9A063361T1">
    <property type="protein sequence ID" value="OE9A063361C1"/>
    <property type="gene ID" value="OE9A063361"/>
</dbReference>
<proteinExistence type="predicted"/>
<comment type="caution">
    <text evidence="2">The sequence shown here is derived from an EMBL/GenBank/DDBJ whole genome shotgun (WGS) entry which is preliminary data.</text>
</comment>